<dbReference type="OrthoDB" id="6162645at2759"/>
<evidence type="ECO:0000313" key="3">
    <source>
        <dbReference type="Proteomes" id="UP000678393"/>
    </source>
</evidence>
<feature type="compositionally biased region" description="Basic and acidic residues" evidence="1">
    <location>
        <begin position="746"/>
        <end position="755"/>
    </location>
</feature>
<accession>A0A8S3Z8I2</accession>
<feature type="compositionally biased region" description="Basic and acidic residues" evidence="1">
    <location>
        <begin position="554"/>
        <end position="566"/>
    </location>
</feature>
<feature type="region of interest" description="Disordered" evidence="1">
    <location>
        <begin position="700"/>
        <end position="720"/>
    </location>
</feature>
<reference evidence="2" key="1">
    <citation type="submission" date="2021-04" db="EMBL/GenBank/DDBJ databases">
        <authorList>
            <consortium name="Molecular Ecology Group"/>
        </authorList>
    </citation>
    <scope>NUCLEOTIDE SEQUENCE</scope>
</reference>
<feature type="region of interest" description="Disordered" evidence="1">
    <location>
        <begin position="548"/>
        <end position="588"/>
    </location>
</feature>
<evidence type="ECO:0000313" key="2">
    <source>
        <dbReference type="EMBL" id="CAG5123351.1"/>
    </source>
</evidence>
<feature type="region of interest" description="Disordered" evidence="1">
    <location>
        <begin position="811"/>
        <end position="850"/>
    </location>
</feature>
<organism evidence="2 3">
    <name type="scientific">Candidula unifasciata</name>
    <dbReference type="NCBI Taxonomy" id="100452"/>
    <lineage>
        <taxon>Eukaryota</taxon>
        <taxon>Metazoa</taxon>
        <taxon>Spiralia</taxon>
        <taxon>Lophotrochozoa</taxon>
        <taxon>Mollusca</taxon>
        <taxon>Gastropoda</taxon>
        <taxon>Heterobranchia</taxon>
        <taxon>Euthyneura</taxon>
        <taxon>Panpulmonata</taxon>
        <taxon>Eupulmonata</taxon>
        <taxon>Stylommatophora</taxon>
        <taxon>Helicina</taxon>
        <taxon>Helicoidea</taxon>
        <taxon>Geomitridae</taxon>
        <taxon>Candidula</taxon>
    </lineage>
</organism>
<feature type="compositionally biased region" description="Polar residues" evidence="1">
    <location>
        <begin position="826"/>
        <end position="836"/>
    </location>
</feature>
<keyword evidence="3" id="KW-1185">Reference proteome</keyword>
<dbReference type="Proteomes" id="UP000678393">
    <property type="component" value="Unassembled WGS sequence"/>
</dbReference>
<sequence>MITVPYLETVPAACTAHIVVSDTLYKSLNLPGSESSWIVSLQSLETTKDMSALDGLLTLKSKVPLTKSTQSLRNLGLLFLRTTSTLIEEHAIFSDEKLALQMLNIVKDFWSLLSSQHVVLTQQAYGRYGALLYEVLPSLASVYIDLFIAVHSTKSTVGKAAKRLYSWLMFELNERSIKTALLEACECTASGARLVLPVLRTVLSSPSANTSNLDYLLHFILLKRWSFICADLCDLIQVSASIQAPGGFLEWLVHHWPEAAKYLPSDRSLKGRRISEFLLELDQQAVEELIDVFSEALSVEQTSEQDTDRVNKKMADEAVTEAPFFIDKTGGDKDEMQLKTRQQYLQNNQRESGSKKNMHFSKIHDRQSQRDADISMLSGQMGDSSCCKAYEEEARGNTDSFLDFSVEESAIEETEFHRTETIQLLKKKRKLSYTEDSTDMLSADNNIRETQVMTVEDTDCKDADLIVGVESRKDGDEPESMDHETDYTWESTSYNDRIAKVPESQAKPDITTVKTRSISVHKSAEVKNSQTDKENECCSNVIASASESKTSLKKYKENPKTHRNDADLSSGVDDTPTVNLDTQPSPHLTSGLHTVLRSNISPHSSFTDQIVKNKRIASPKVNRIRTRSFTETDSSEKWSKEISGASQLFENTKNTVSTTDGSNTEYKVGLMLSTIRKSMSDRKRKPEEITDTFQVKTRLRTKSAQADHLHETRSRNRSVTAAEDGLKNWLRQSANSALKNQPYPEHLNHENKEATKSSIKKAIAKDTTATEIEGLRDIFGPPLKTYSRKDCKKFVTDNTKVNLTPELKMVKNKSPKKKTAIDSTEAKSTPKLTVTTHRPPKRSSEEPEHRRYFLRTNCSHRLLTEDTVCPSCSPTTKV</sequence>
<feature type="compositionally biased region" description="Polar residues" evidence="1">
    <location>
        <begin position="576"/>
        <end position="588"/>
    </location>
</feature>
<gene>
    <name evidence="2" type="ORF">CUNI_LOCUS8909</name>
</gene>
<protein>
    <submittedName>
        <fullName evidence="2">Uncharacterized protein</fullName>
    </submittedName>
</protein>
<comment type="caution">
    <text evidence="2">The sequence shown here is derived from an EMBL/GenBank/DDBJ whole genome shotgun (WGS) entry which is preliminary data.</text>
</comment>
<feature type="region of interest" description="Disordered" evidence="1">
    <location>
        <begin position="347"/>
        <end position="368"/>
    </location>
</feature>
<dbReference type="AlphaFoldDB" id="A0A8S3Z8I2"/>
<name>A0A8S3Z8I2_9EUPU</name>
<evidence type="ECO:0000256" key="1">
    <source>
        <dbReference type="SAM" id="MobiDB-lite"/>
    </source>
</evidence>
<dbReference type="EMBL" id="CAJHNH020001503">
    <property type="protein sequence ID" value="CAG5123351.1"/>
    <property type="molecule type" value="Genomic_DNA"/>
</dbReference>
<proteinExistence type="predicted"/>
<feature type="region of interest" description="Disordered" evidence="1">
    <location>
        <begin position="740"/>
        <end position="759"/>
    </location>
</feature>
<feature type="compositionally biased region" description="Basic and acidic residues" evidence="1">
    <location>
        <begin position="705"/>
        <end position="714"/>
    </location>
</feature>